<sequence>MILLINPKTSKTQEVQRDFFREPNLGILYLAAILESNNIPVDILDLEQFLDFTELELKDLIREKIKDYRIFGITSLTNTFHIALDIAEIIKEQDRNNYIVLG</sequence>
<proteinExistence type="predicted"/>
<organism evidence="2">
    <name type="scientific">marine sediment metagenome</name>
    <dbReference type="NCBI Taxonomy" id="412755"/>
    <lineage>
        <taxon>unclassified sequences</taxon>
        <taxon>metagenomes</taxon>
        <taxon>ecological metagenomes</taxon>
    </lineage>
</organism>
<accession>X0TND8</accession>
<gene>
    <name evidence="2" type="ORF">S01H1_30079</name>
</gene>
<reference evidence="2" key="1">
    <citation type="journal article" date="2014" name="Front. Microbiol.">
        <title>High frequency of phylogenetically diverse reductive dehalogenase-homologous genes in deep subseafloor sedimentary metagenomes.</title>
        <authorList>
            <person name="Kawai M."/>
            <person name="Futagami T."/>
            <person name="Toyoda A."/>
            <person name="Takaki Y."/>
            <person name="Nishi S."/>
            <person name="Hori S."/>
            <person name="Arai W."/>
            <person name="Tsubouchi T."/>
            <person name="Morono Y."/>
            <person name="Uchiyama I."/>
            <person name="Ito T."/>
            <person name="Fujiyama A."/>
            <person name="Inagaki F."/>
            <person name="Takami H."/>
        </authorList>
    </citation>
    <scope>NUCLEOTIDE SEQUENCE</scope>
    <source>
        <strain evidence="2">Expedition CK06-06</strain>
    </source>
</reference>
<dbReference type="AlphaFoldDB" id="X0TND8"/>
<comment type="caution">
    <text evidence="2">The sequence shown here is derived from an EMBL/GenBank/DDBJ whole genome shotgun (WGS) entry which is preliminary data.</text>
</comment>
<feature type="domain" description="B12-binding" evidence="1">
    <location>
        <begin position="7"/>
        <end position="102"/>
    </location>
</feature>
<protein>
    <recommendedName>
        <fullName evidence="1">B12-binding domain-containing protein</fullName>
    </recommendedName>
</protein>
<dbReference type="Gene3D" id="3.40.50.280">
    <property type="entry name" value="Cobalamin-binding domain"/>
    <property type="match status" value="1"/>
</dbReference>
<name>X0TND8_9ZZZZ</name>
<dbReference type="PROSITE" id="PS51332">
    <property type="entry name" value="B12_BINDING"/>
    <property type="match status" value="1"/>
</dbReference>
<dbReference type="GO" id="GO:0031419">
    <property type="term" value="F:cobalamin binding"/>
    <property type="evidence" value="ECO:0007669"/>
    <property type="project" value="InterPro"/>
</dbReference>
<feature type="non-terminal residue" evidence="2">
    <location>
        <position position="102"/>
    </location>
</feature>
<evidence type="ECO:0000313" key="2">
    <source>
        <dbReference type="EMBL" id="GAF95058.1"/>
    </source>
</evidence>
<dbReference type="EMBL" id="BARS01018490">
    <property type="protein sequence ID" value="GAF95058.1"/>
    <property type="molecule type" value="Genomic_DNA"/>
</dbReference>
<evidence type="ECO:0000259" key="1">
    <source>
        <dbReference type="PROSITE" id="PS51332"/>
    </source>
</evidence>
<dbReference type="GO" id="GO:0046872">
    <property type="term" value="F:metal ion binding"/>
    <property type="evidence" value="ECO:0007669"/>
    <property type="project" value="InterPro"/>
</dbReference>
<dbReference type="InterPro" id="IPR006158">
    <property type="entry name" value="Cobalamin-bd"/>
</dbReference>